<dbReference type="Pfam" id="PF17921">
    <property type="entry name" value="Integrase_H2C2"/>
    <property type="match status" value="1"/>
</dbReference>
<dbReference type="InterPro" id="IPR036397">
    <property type="entry name" value="RNaseH_sf"/>
</dbReference>
<dbReference type="PaxDb" id="44689-DDB0218889"/>
<protein>
    <recommendedName>
        <fullName evidence="4">Integrase catalytic domain-containing protein</fullName>
    </recommendedName>
</protein>
<dbReference type="InterPro" id="IPR036291">
    <property type="entry name" value="NAD(P)-bd_dom_sf"/>
</dbReference>
<reference evidence="5 6" key="1">
    <citation type="journal article" date="2005" name="Nature">
        <title>The genome of the social amoeba Dictyostelium discoideum.</title>
        <authorList>
            <consortium name="The Dictyostelium discoideum Sequencing Consortium"/>
            <person name="Eichinger L."/>
            <person name="Pachebat J.A."/>
            <person name="Glockner G."/>
            <person name="Rajandream M.A."/>
            <person name="Sucgang R."/>
            <person name="Berriman M."/>
            <person name="Song J."/>
            <person name="Olsen R."/>
            <person name="Szafranski K."/>
            <person name="Xu Q."/>
            <person name="Tunggal B."/>
            <person name="Kummerfeld S."/>
            <person name="Madera M."/>
            <person name="Konfortov B.A."/>
            <person name="Rivero F."/>
            <person name="Bankier A.T."/>
            <person name="Lehmann R."/>
            <person name="Hamlin N."/>
            <person name="Davies R."/>
            <person name="Gaudet P."/>
            <person name="Fey P."/>
            <person name="Pilcher K."/>
            <person name="Chen G."/>
            <person name="Saunders D."/>
            <person name="Sodergren E."/>
            <person name="Davis P."/>
            <person name="Kerhornou A."/>
            <person name="Nie X."/>
            <person name="Hall N."/>
            <person name="Anjard C."/>
            <person name="Hemphill L."/>
            <person name="Bason N."/>
            <person name="Farbrother P."/>
            <person name="Desany B."/>
            <person name="Just E."/>
            <person name="Morio T."/>
            <person name="Rost R."/>
            <person name="Churcher C."/>
            <person name="Cooper J."/>
            <person name="Haydock S."/>
            <person name="van Driessche N."/>
            <person name="Cronin A."/>
            <person name="Goodhead I."/>
            <person name="Muzny D."/>
            <person name="Mourier T."/>
            <person name="Pain A."/>
            <person name="Lu M."/>
            <person name="Harper D."/>
            <person name="Lindsay R."/>
            <person name="Hauser H."/>
            <person name="James K."/>
            <person name="Quiles M."/>
            <person name="Madan Babu M."/>
            <person name="Saito T."/>
            <person name="Buchrieser C."/>
            <person name="Wardroper A."/>
            <person name="Felder M."/>
            <person name="Thangavelu M."/>
            <person name="Johnson D."/>
            <person name="Knights A."/>
            <person name="Loulseged H."/>
            <person name="Mungall K."/>
            <person name="Oliver K."/>
            <person name="Price C."/>
            <person name="Quail M.A."/>
            <person name="Urushihara H."/>
            <person name="Hernandez J."/>
            <person name="Rabbinowitsch E."/>
            <person name="Steffen D."/>
            <person name="Sanders M."/>
            <person name="Ma J."/>
            <person name="Kohara Y."/>
            <person name="Sharp S."/>
            <person name="Simmonds M."/>
            <person name="Spiegler S."/>
            <person name="Tivey A."/>
            <person name="Sugano S."/>
            <person name="White B."/>
            <person name="Walker D."/>
            <person name="Woodward J."/>
            <person name="Winckler T."/>
            <person name="Tanaka Y."/>
            <person name="Shaulsky G."/>
            <person name="Schleicher M."/>
            <person name="Weinstock G."/>
            <person name="Rosenthal A."/>
            <person name="Cox E.C."/>
            <person name="Chisholm R.L."/>
            <person name="Gibbs R."/>
            <person name="Loomis W.F."/>
            <person name="Platzer M."/>
            <person name="Kay R.R."/>
            <person name="Williams J."/>
            <person name="Dear P.H."/>
            <person name="Noegel A.A."/>
            <person name="Barrell B."/>
            <person name="Kuspa A."/>
        </authorList>
    </citation>
    <scope>NUCLEOTIDE SEQUENCE [LARGE SCALE GENOMIC DNA]</scope>
    <source>
        <strain evidence="5 6">AX4</strain>
    </source>
</reference>
<accession>Q54KU6</accession>
<dbReference type="RefSeq" id="XP_637424.1">
    <property type="nucleotide sequence ID" value="XM_632332.1"/>
</dbReference>
<name>Q54KU6_DICDI</name>
<dbReference type="InterPro" id="IPR041588">
    <property type="entry name" value="Integrase_H2C2"/>
</dbReference>
<dbReference type="SMR" id="Q54KU6"/>
<evidence type="ECO:0000313" key="5">
    <source>
        <dbReference type="EMBL" id="EAL63923.1"/>
    </source>
</evidence>
<gene>
    <name evidence="5" type="ORF">DDB_G0287117</name>
</gene>
<dbReference type="EMBL" id="AAFI02000096">
    <property type="protein sequence ID" value="EAL63923.1"/>
    <property type="molecule type" value="Genomic_DNA"/>
</dbReference>
<dbReference type="dictyBase" id="DDB_G0287117"/>
<sequence>MNCGGDRNISKEVCLEVINDYRMVSLWEEMHKGHIGRDATYGNYKTKYYNMGLYSFVSDAVDTCDICQRNRIKVQKEFLKLFPGSKSAHGAPRTPTTQGMVERLNRTIKERISKLKQQDFLDGTSRSLSELLKQALYDYNNTKTRTIKMTPSQAVGIVPLFINVQSEQDSQSIGVSDVSKEEITAIILENLTSYQNQWNSKPPKGLKVGDTVLFLEIKKNNKILILCKIHKVIQEDTKQLYKLEFLEDGINSLQKKGLYSGFVGGNKLVLYKQSTVDIFRTSPNIQKDIDSFTSGLYLNNDGKVIEFLVQFIKNLGKDLSNFNLHQLVTQNDPFRVLEDALNNPSNIPPIINDNPFQHKLNNEMEQEEILPFLNNNPTAPNLMNCLRKDMNLKEIVPPIPQVQIIPSYTIPQSGSGIVTTVKRLRGRPHKIPIVNKPPLKSHSKPSKSPLKSTSKSPLKSTSISPSNSPFKSPFKSPSKSPFKLPSKSPSISPSNSPFKSPSNSPFKSPFKSPSKSPSIGKIVNVIPSKKVAKTKSTRTQKLELDLVALIEGEENLTKFLQKAPKVLYVNSGDALIVKNPNMMLPTFHLKSKQFHQHCVKTVIENELYLDFFVYKGKCKNIKCTRGNKARKNSIVCSVYSDMVNQAIEQLRDDILFWENQIKLDINNNNNNENHHQKLDNNNKNILLIGSIGILRTHLLFNLVKDSNCSNIYYILKDRINSINSNDEILNSFKQYKLYEQLSEFEISKIHVYFGDSSKNNFGLPIDELNILSNNVNSIIINQDSDAVESTNSTYINESYKIETVKEIIKFSITNGIKEILMISSLYVNLGRNNSSSTVDFETLIPVDKISQLSNGSLQIKAVSEHLLKQASDKFNLNTIILRTPSIFSNPNDYVQLYLQSCIEIKSYPNIEFSFLTSPISSLSTTISNCLINIESYIQEQHRCFNIINIGVEKPLQIENINNILGSQFNCEKVEYIEWFSLIQSSNFQSCIKLLPIQIEYTRYQNSFSQLLLLSNKSISESNHCSKSDSIENIITNEMLINSLNNYYNK</sequence>
<dbReference type="AlphaFoldDB" id="Q54KU6"/>
<dbReference type="GeneID" id="8625957"/>
<dbReference type="PROSITE" id="PS50994">
    <property type="entry name" value="INTEGRASE"/>
    <property type="match status" value="1"/>
</dbReference>
<comment type="caution">
    <text evidence="5">The sequence shown here is derived from an EMBL/GenBank/DDBJ whole genome shotgun (WGS) entry which is preliminary data.</text>
</comment>
<feature type="domain" description="Integrase catalytic" evidence="4">
    <location>
        <begin position="84"/>
        <end position="159"/>
    </location>
</feature>
<dbReference type="Gene3D" id="3.30.420.10">
    <property type="entry name" value="Ribonuclease H-like superfamily/Ribonuclease H"/>
    <property type="match status" value="1"/>
</dbReference>
<evidence type="ECO:0000313" key="6">
    <source>
        <dbReference type="Proteomes" id="UP000002195"/>
    </source>
</evidence>
<keyword evidence="6" id="KW-1185">Reference proteome</keyword>
<evidence type="ECO:0000256" key="2">
    <source>
        <dbReference type="ARBA" id="ARBA00022553"/>
    </source>
</evidence>
<dbReference type="InterPro" id="IPR012337">
    <property type="entry name" value="RNaseH-like_sf"/>
</dbReference>
<dbReference type="InterPro" id="IPR013120">
    <property type="entry name" value="FAR_NAD-bd"/>
</dbReference>
<dbReference type="PANTHER" id="PTHR44845:SF6">
    <property type="entry name" value="BETA-ALANINE-ACTIVATING ENZYME"/>
    <property type="match status" value="1"/>
</dbReference>
<dbReference type="VEuPathDB" id="AmoebaDB:DDB_G0287117"/>
<proteinExistence type="predicted"/>
<dbReference type="InterPro" id="IPR001584">
    <property type="entry name" value="Integrase_cat-core"/>
</dbReference>
<organism evidence="5 6">
    <name type="scientific">Dictyostelium discoideum</name>
    <name type="common">Social amoeba</name>
    <dbReference type="NCBI Taxonomy" id="44689"/>
    <lineage>
        <taxon>Eukaryota</taxon>
        <taxon>Amoebozoa</taxon>
        <taxon>Evosea</taxon>
        <taxon>Eumycetozoa</taxon>
        <taxon>Dictyostelia</taxon>
        <taxon>Dictyosteliales</taxon>
        <taxon>Dictyosteliaceae</taxon>
        <taxon>Dictyostelium</taxon>
    </lineage>
</organism>
<dbReference type="Proteomes" id="UP000002195">
    <property type="component" value="Unassembled WGS sequence"/>
</dbReference>
<dbReference type="Pfam" id="PF07993">
    <property type="entry name" value="NAD_binding_4"/>
    <property type="match status" value="1"/>
</dbReference>
<dbReference type="GO" id="GO:0015074">
    <property type="term" value="P:DNA integration"/>
    <property type="evidence" value="ECO:0007669"/>
    <property type="project" value="InterPro"/>
</dbReference>
<dbReference type="SUPFAM" id="SSF51735">
    <property type="entry name" value="NAD(P)-binding Rossmann-fold domains"/>
    <property type="match status" value="1"/>
</dbReference>
<dbReference type="SUPFAM" id="SSF53098">
    <property type="entry name" value="Ribonuclease H-like"/>
    <property type="match status" value="1"/>
</dbReference>
<dbReference type="Gene3D" id="3.40.50.720">
    <property type="entry name" value="NAD(P)-binding Rossmann-like Domain"/>
    <property type="match status" value="1"/>
</dbReference>
<keyword evidence="2" id="KW-0597">Phosphoprotein</keyword>
<dbReference type="Gene3D" id="1.10.340.70">
    <property type="match status" value="1"/>
</dbReference>
<evidence type="ECO:0000256" key="1">
    <source>
        <dbReference type="ARBA" id="ARBA00022450"/>
    </source>
</evidence>
<dbReference type="PANTHER" id="PTHR44845">
    <property type="entry name" value="CARRIER DOMAIN-CONTAINING PROTEIN"/>
    <property type="match status" value="1"/>
</dbReference>
<feature type="compositionally biased region" description="Low complexity" evidence="3">
    <location>
        <begin position="446"/>
        <end position="517"/>
    </location>
</feature>
<dbReference type="PhylomeDB" id="Q54KU6"/>
<feature type="region of interest" description="Disordered" evidence="3">
    <location>
        <begin position="421"/>
        <end position="517"/>
    </location>
</feature>
<evidence type="ECO:0000259" key="4">
    <source>
        <dbReference type="PROSITE" id="PS50994"/>
    </source>
</evidence>
<dbReference type="KEGG" id="ddi:DDB_G0287117"/>
<dbReference type="HOGENOM" id="CLU_291252_0_0_1"/>
<evidence type="ECO:0000256" key="3">
    <source>
        <dbReference type="SAM" id="MobiDB-lite"/>
    </source>
</evidence>
<keyword evidence="1" id="KW-0596">Phosphopantetheine</keyword>
<dbReference type="GO" id="GO:0003676">
    <property type="term" value="F:nucleic acid binding"/>
    <property type="evidence" value="ECO:0007669"/>
    <property type="project" value="InterPro"/>
</dbReference>
<dbReference type="InParanoid" id="Q54KU6"/>